<gene>
    <name evidence="1" type="ORF">SAMN04488058_104213</name>
</gene>
<dbReference type="Pfam" id="PF08665">
    <property type="entry name" value="PglZ"/>
    <property type="match status" value="1"/>
</dbReference>
<dbReference type="AlphaFoldDB" id="A0A1H6WL30"/>
<protein>
    <submittedName>
        <fullName evidence="1">PglZ domain-containing protein</fullName>
    </submittedName>
</protein>
<dbReference type="OrthoDB" id="9769734at2"/>
<sequence length="892" mass="96287">MTGTSHPVTEHARRLLRDALRRHGTVVLYDPDRHLEEVATSLNSETQVVIFSGSYLAVKLAAEETFCALRGTGPWAEGTLLLYVSATPQPANLNPLEEYERAGTRLSLPLDVLAREALADRMTPGQVNALFEAPVPPDLARLDEYGRQAILDTGALAIVYGSGDPDLILERFITSPELDGAVKFADLAAFLRATLGASGKDTAALRADTWAQAFTLVTSKSSEATEQRARATVLLNRLRHSSAALYAESATQLQDTLTIHPPQPTDTVWLPKQDDLAREAAALALQEGRLDLTRAYLDARSTSFWAARPERLAAWEVLTLVLNVTSLSATVRSELKGTLSHLTQRYVESWHDLDRAARALDTLVDIPAGTQQAVRQARVDYAETLYTMNEALHTAYRKEGFQLPLPAQTRIFLEAVTPAVLDGPTAYLLVDALRYDLGADLASEIRARDGALHVRLEARSAVLPTITPFGMAALLPGAENGLTLGEQGVPVLKDVRLPDLRARTKYLEQAAAELHPEDTTLDKLPKTDAALKKKIDAGVQLLVVRCGDLDTVGEADAAVASAFPVLLREVRDAVLRLLSAGFRQVVVAADHGFLMLEGDAAHLTPTPDGTSVISKRRVWLGAAGAMPAGVISVPASGADLHGEQAAALTLAFPPGRALFKTTGNTRYTHGGPSLQERVVPLITISREAKEPRFIAKRQKTPGTLSAGLQLLPGTTFLSGHVLWTHESGLFNSETATLTVRLECQNPAGDAAVLFTPSSATGEVTLQPNMPLPVMFTAPVASKHWTLRVRDASGAELTVATTLASSQPLAPQSAWQTPAGAPTPSDNILPFLNAVVKQKDMSEQDLDELRRKEGLKRSDLNAFKRYVDALLAAGFNSIALDMNTLPARYRHKE</sequence>
<dbReference type="Proteomes" id="UP000199223">
    <property type="component" value="Unassembled WGS sequence"/>
</dbReference>
<dbReference type="STRING" id="856736.SAMN04488058_104213"/>
<evidence type="ECO:0000313" key="1">
    <source>
        <dbReference type="EMBL" id="SEJ17648.1"/>
    </source>
</evidence>
<dbReference type="EMBL" id="FNZA01000004">
    <property type="protein sequence ID" value="SEJ17648.1"/>
    <property type="molecule type" value="Genomic_DNA"/>
</dbReference>
<organism evidence="1 2">
    <name type="scientific">Deinococcus reticulitermitis</name>
    <dbReference type="NCBI Taxonomy" id="856736"/>
    <lineage>
        <taxon>Bacteria</taxon>
        <taxon>Thermotogati</taxon>
        <taxon>Deinococcota</taxon>
        <taxon>Deinococci</taxon>
        <taxon>Deinococcales</taxon>
        <taxon>Deinococcaceae</taxon>
        <taxon>Deinococcus</taxon>
    </lineage>
</organism>
<keyword evidence="2" id="KW-1185">Reference proteome</keyword>
<name>A0A1H6WL30_9DEIO</name>
<accession>A0A1H6WL30</accession>
<proteinExistence type="predicted"/>
<evidence type="ECO:0000313" key="2">
    <source>
        <dbReference type="Proteomes" id="UP000199223"/>
    </source>
</evidence>
<dbReference type="RefSeq" id="WP_092263966.1">
    <property type="nucleotide sequence ID" value="NZ_FNZA01000004.1"/>
</dbReference>
<reference evidence="2" key="1">
    <citation type="submission" date="2016-10" db="EMBL/GenBank/DDBJ databases">
        <authorList>
            <person name="Varghese N."/>
            <person name="Submissions S."/>
        </authorList>
    </citation>
    <scope>NUCLEOTIDE SEQUENCE [LARGE SCALE GENOMIC DNA]</scope>
    <source>
        <strain evidence="2">CGMCC 1.10218</strain>
    </source>
</reference>